<organism evidence="9 10">
    <name type="scientific">Urinicoccus massiliensis</name>
    <dbReference type="NCBI Taxonomy" id="1723382"/>
    <lineage>
        <taxon>Bacteria</taxon>
        <taxon>Bacillati</taxon>
        <taxon>Bacillota</taxon>
        <taxon>Tissierellia</taxon>
        <taxon>Tissierellales</taxon>
        <taxon>Peptoniphilaceae</taxon>
        <taxon>Urinicoccus</taxon>
    </lineage>
</organism>
<sequence length="642" mass="74102">MAIVDMKKFRLFSFKEKRRQLLDELQNFEDVYLIESKSEKEDLTYNREDIVSTDAAIHQVKFIIDFLEGYQEEKPKLRELIDGNKTLSLEEIRQRAQIFPYQDHYEEVLDIYHRIEDGHMAIEKISGHIEELKPWEKLPVAPGDLDKFTRVKAITGQVPSRYYQEFEKKILDLDYAYLDRVYQDKDYSYYLVVVEKSQEKEAADLFKRLGFSSVDLKVKGRVRDMIQRSQDLIEKRDQEIHRAEEDAHKATCYLEDFQVYHDYLKNERLKLASSEKFLTTKNMDLIEGYIPSPSLKEFEDRIQKVLGQDYYLLTEDADRDSQEVPILLKNNRLVKPFELLTSMYAYPRYNEIDPTPFFAPFYFLFAGIMVGDLGYGLLVFIGTLIALKCFNLDKGKRQFIQFFNYLSISTMIWGLIFGSFFGGIVPMPSLIDPANQVMEMVLLSMVLGGIHLFFGLGLQAYMDIRDHKPLDALYDVGFWYMTLVGAIGTGISKVLTIQPMVAKILFVTMIIGMVGILLTGGRAEKSIGGKIGWGVYSLYGLANYIGDFASYFRLMALVLSGSFIAVAVNMISGILFGKGILGILFGLVIFLVFQLFNAFLSYLSAYVHTARLTYVEMFNKFYEGGGRPFRKFVEDSEYFNVK</sequence>
<evidence type="ECO:0000256" key="4">
    <source>
        <dbReference type="ARBA" id="ARBA00022692"/>
    </source>
</evidence>
<dbReference type="Proteomes" id="UP000377798">
    <property type="component" value="Unassembled WGS sequence"/>
</dbReference>
<evidence type="ECO:0000256" key="2">
    <source>
        <dbReference type="ARBA" id="ARBA00009904"/>
    </source>
</evidence>
<dbReference type="AlphaFoldDB" id="A0A8H2M2Y1"/>
<keyword evidence="6" id="KW-0406">Ion transport</keyword>
<dbReference type="PANTHER" id="PTHR11629">
    <property type="entry name" value="VACUOLAR PROTON ATPASES"/>
    <property type="match status" value="1"/>
</dbReference>
<feature type="transmembrane region" description="Helical" evidence="8">
    <location>
        <begin position="583"/>
        <end position="607"/>
    </location>
</feature>
<feature type="transmembrane region" description="Helical" evidence="8">
    <location>
        <begin position="361"/>
        <end position="387"/>
    </location>
</feature>
<name>A0A8H2M2Y1_9FIRM</name>
<proteinExistence type="inferred from homology"/>
<evidence type="ECO:0000256" key="3">
    <source>
        <dbReference type="ARBA" id="ARBA00022448"/>
    </source>
</evidence>
<dbReference type="PANTHER" id="PTHR11629:SF63">
    <property type="entry name" value="V-TYPE PROTON ATPASE SUBUNIT A"/>
    <property type="match status" value="1"/>
</dbReference>
<accession>A0A8H2M2Y1</accession>
<dbReference type="GO" id="GO:0016471">
    <property type="term" value="C:vacuolar proton-transporting V-type ATPase complex"/>
    <property type="evidence" value="ECO:0007669"/>
    <property type="project" value="TreeGrafter"/>
</dbReference>
<reference evidence="9 10" key="1">
    <citation type="submission" date="2019-02" db="EMBL/GenBank/DDBJ databases">
        <authorList>
            <consortium name="Pathogen Informatics"/>
        </authorList>
    </citation>
    <scope>NUCLEOTIDE SEQUENCE [LARGE SCALE GENOMIC DNA]</scope>
    <source>
        <strain evidence="9 10">3012STDY7089603</strain>
    </source>
</reference>
<comment type="caution">
    <text evidence="9">The sequence shown here is derived from an EMBL/GenBank/DDBJ whole genome shotgun (WGS) entry which is preliminary data.</text>
</comment>
<feature type="transmembrane region" description="Helical" evidence="8">
    <location>
        <begin position="399"/>
        <end position="421"/>
    </location>
</feature>
<protein>
    <submittedName>
        <fullName evidence="9">V-type ATP synthase subunit I</fullName>
    </submittedName>
</protein>
<keyword evidence="3" id="KW-0813">Transport</keyword>
<evidence type="ECO:0000313" key="9">
    <source>
        <dbReference type="EMBL" id="VFB15632.1"/>
    </source>
</evidence>
<dbReference type="EMBL" id="CAACYI010000001">
    <property type="protein sequence ID" value="VFB15632.1"/>
    <property type="molecule type" value="Genomic_DNA"/>
</dbReference>
<evidence type="ECO:0000313" key="10">
    <source>
        <dbReference type="Proteomes" id="UP000377798"/>
    </source>
</evidence>
<feature type="transmembrane region" description="Helical" evidence="8">
    <location>
        <begin position="473"/>
        <end position="495"/>
    </location>
</feature>
<evidence type="ECO:0000256" key="7">
    <source>
        <dbReference type="ARBA" id="ARBA00023136"/>
    </source>
</evidence>
<dbReference type="GO" id="GO:0051117">
    <property type="term" value="F:ATPase binding"/>
    <property type="evidence" value="ECO:0007669"/>
    <property type="project" value="TreeGrafter"/>
</dbReference>
<feature type="transmembrane region" description="Helical" evidence="8">
    <location>
        <begin position="501"/>
        <end position="520"/>
    </location>
</feature>
<keyword evidence="5 8" id="KW-1133">Transmembrane helix</keyword>
<keyword evidence="4 8" id="KW-0812">Transmembrane</keyword>
<dbReference type="GO" id="GO:0033179">
    <property type="term" value="C:proton-transporting V-type ATPase, V0 domain"/>
    <property type="evidence" value="ECO:0007669"/>
    <property type="project" value="InterPro"/>
</dbReference>
<feature type="transmembrane region" description="Helical" evidence="8">
    <location>
        <begin position="551"/>
        <end position="576"/>
    </location>
</feature>
<comment type="subcellular location">
    <subcellularLocation>
        <location evidence="1">Membrane</location>
        <topology evidence="1">Multi-pass membrane protein</topology>
    </subcellularLocation>
</comment>
<comment type="similarity">
    <text evidence="2">Belongs to the V-ATPase 116 kDa subunit family.</text>
</comment>
<evidence type="ECO:0000256" key="8">
    <source>
        <dbReference type="SAM" id="Phobius"/>
    </source>
</evidence>
<evidence type="ECO:0000256" key="5">
    <source>
        <dbReference type="ARBA" id="ARBA00022989"/>
    </source>
</evidence>
<keyword evidence="7 8" id="KW-0472">Membrane</keyword>
<evidence type="ECO:0000256" key="1">
    <source>
        <dbReference type="ARBA" id="ARBA00004141"/>
    </source>
</evidence>
<dbReference type="GO" id="GO:0007035">
    <property type="term" value="P:vacuolar acidification"/>
    <property type="evidence" value="ECO:0007669"/>
    <property type="project" value="TreeGrafter"/>
</dbReference>
<dbReference type="InterPro" id="IPR002490">
    <property type="entry name" value="V-ATPase_116kDa_su"/>
</dbReference>
<dbReference type="GO" id="GO:0046961">
    <property type="term" value="F:proton-transporting ATPase activity, rotational mechanism"/>
    <property type="evidence" value="ECO:0007669"/>
    <property type="project" value="InterPro"/>
</dbReference>
<keyword evidence="10" id="KW-1185">Reference proteome</keyword>
<gene>
    <name evidence="9" type="ORF">NCTC13150_00131</name>
</gene>
<feature type="transmembrane region" description="Helical" evidence="8">
    <location>
        <begin position="441"/>
        <end position="461"/>
    </location>
</feature>
<evidence type="ECO:0000256" key="6">
    <source>
        <dbReference type="ARBA" id="ARBA00023065"/>
    </source>
</evidence>
<dbReference type="Pfam" id="PF01496">
    <property type="entry name" value="V_ATPase_I"/>
    <property type="match status" value="2"/>
</dbReference>